<protein>
    <submittedName>
        <fullName evidence="1">DNA-3-methyladenine glycosylase I</fullName>
    </submittedName>
</protein>
<sequence length="27" mass="3117">MQASGMVNDHLVSCSRHWEVQGRFRQG</sequence>
<keyword evidence="2" id="KW-1185">Reference proteome</keyword>
<proteinExistence type="predicted"/>
<evidence type="ECO:0000313" key="1">
    <source>
        <dbReference type="EMBL" id="MCG2578112.1"/>
    </source>
</evidence>
<evidence type="ECO:0000313" key="2">
    <source>
        <dbReference type="Proteomes" id="UP001165384"/>
    </source>
</evidence>
<organism evidence="1 2">
    <name type="scientific">Dechloromonas hankyongensis</name>
    <dbReference type="NCBI Taxonomy" id="2908002"/>
    <lineage>
        <taxon>Bacteria</taxon>
        <taxon>Pseudomonadati</taxon>
        <taxon>Pseudomonadota</taxon>
        <taxon>Betaproteobacteria</taxon>
        <taxon>Rhodocyclales</taxon>
        <taxon>Azonexaceae</taxon>
        <taxon>Dechloromonas</taxon>
    </lineage>
</organism>
<gene>
    <name evidence="1" type="ORF">LZ012_14045</name>
</gene>
<dbReference type="EMBL" id="JAKLTN010000002">
    <property type="protein sequence ID" value="MCG2578112.1"/>
    <property type="molecule type" value="Genomic_DNA"/>
</dbReference>
<name>A0ABS9K4M3_9RHOO</name>
<accession>A0ABS9K4M3</accession>
<reference evidence="1" key="1">
    <citation type="submission" date="2022-01" db="EMBL/GenBank/DDBJ databases">
        <authorList>
            <person name="Jo J.-H."/>
            <person name="Im W.-T."/>
        </authorList>
    </citation>
    <scope>NUCLEOTIDE SEQUENCE</scope>
    <source>
        <strain evidence="1">XY25</strain>
    </source>
</reference>
<dbReference type="Proteomes" id="UP001165384">
    <property type="component" value="Unassembled WGS sequence"/>
</dbReference>
<comment type="caution">
    <text evidence="1">The sequence shown here is derived from an EMBL/GenBank/DDBJ whole genome shotgun (WGS) entry which is preliminary data.</text>
</comment>